<accession>A0AAJ7U665</accession>
<name>A0AAJ7U665_PETMA</name>
<feature type="compositionally biased region" description="Low complexity" evidence="1">
    <location>
        <begin position="350"/>
        <end position="364"/>
    </location>
</feature>
<dbReference type="Pfam" id="PF08240">
    <property type="entry name" value="ADH_N"/>
    <property type="match status" value="1"/>
</dbReference>
<sequence>MTASRHSPGLLFTTLYGAALRLTPWSESPFQHVTRARLGALGAGRVTWASLRSAGGRRSRDIPRSRRLHLHLSPDGAIGRPSLLPSTAPVMGGLFMDATGDRPRFFLHGKEQEEEVEEEEVVGKSTPGSREVDNHAVVVAVKACGLSPVPCALLARLKMQQSPQAVGREVAGMVAAVGALVTFFKPGDEVVGILPLDCTESGLAPRVTVHEHCLGETGALLWRDVNYLTCVEAERRGLRGGRCVRAGRHGGHSGAARPRRSRSGRARDGRGDLRGRGDLPVGSASWGKGGGSRGPWSGQRDPGPTVATICTGGGAGRGRRQPRGELPGGDGGARSRPRGGRWSASEQHRGGAARARLAAQARPAQRPRRRRPVGHHPRAAAAGPPRLRPAAAEGRQRSVPQRGAVEPLPDSPGAAPARLARRHGEALGWRVQAVHAPRGGPWPSGGGDDRGAGRALAAQTRRAALIMPGVGGVTGSAPRFAWR</sequence>
<feature type="region of interest" description="Disordered" evidence="1">
    <location>
        <begin position="435"/>
        <end position="456"/>
    </location>
</feature>
<feature type="compositionally biased region" description="Low complexity" evidence="1">
    <location>
        <begin position="379"/>
        <end position="392"/>
    </location>
</feature>
<evidence type="ECO:0000313" key="3">
    <source>
        <dbReference type="Proteomes" id="UP001318040"/>
    </source>
</evidence>
<evidence type="ECO:0000313" key="4">
    <source>
        <dbReference type="RefSeq" id="XP_032829381.1"/>
    </source>
</evidence>
<dbReference type="InterPro" id="IPR011032">
    <property type="entry name" value="GroES-like_sf"/>
</dbReference>
<dbReference type="Proteomes" id="UP001318040">
    <property type="component" value="Chromosome 51"/>
</dbReference>
<feature type="compositionally biased region" description="Basic and acidic residues" evidence="1">
    <location>
        <begin position="265"/>
        <end position="277"/>
    </location>
</feature>
<feature type="compositionally biased region" description="Basic residues" evidence="1">
    <location>
        <begin position="365"/>
        <end position="378"/>
    </location>
</feature>
<dbReference type="InterPro" id="IPR013154">
    <property type="entry name" value="ADH-like_N"/>
</dbReference>
<dbReference type="CTD" id="9946"/>
<gene>
    <name evidence="4" type="primary">LOC116953355</name>
</gene>
<feature type="compositionally biased region" description="Basic residues" evidence="1">
    <location>
        <begin position="245"/>
        <end position="264"/>
    </location>
</feature>
<dbReference type="Gene3D" id="3.90.180.10">
    <property type="entry name" value="Medium-chain alcohol dehydrogenases, catalytic domain"/>
    <property type="match status" value="1"/>
</dbReference>
<dbReference type="AlphaFoldDB" id="A0AAJ7U665"/>
<proteinExistence type="predicted"/>
<dbReference type="PANTHER" id="PTHR44461">
    <property type="entry name" value="QUINONE OXIDOREDUCTASE-LIKE PROTEIN 1"/>
    <property type="match status" value="1"/>
</dbReference>
<evidence type="ECO:0000259" key="2">
    <source>
        <dbReference type="Pfam" id="PF08240"/>
    </source>
</evidence>
<dbReference type="RefSeq" id="XP_032829381.1">
    <property type="nucleotide sequence ID" value="XM_032973490.1"/>
</dbReference>
<dbReference type="PANTHER" id="PTHR44461:SF1">
    <property type="entry name" value="QUINONE OXIDOREDUCTASE-LIKE PROTEIN 1"/>
    <property type="match status" value="1"/>
</dbReference>
<feature type="domain" description="Alcohol dehydrogenase-like N-terminal" evidence="2">
    <location>
        <begin position="134"/>
        <end position="199"/>
    </location>
</feature>
<protein>
    <submittedName>
        <fullName evidence="4">Uncharacterized protein LOC116953355 isoform X1</fullName>
    </submittedName>
</protein>
<reference evidence="4" key="1">
    <citation type="submission" date="2025-08" db="UniProtKB">
        <authorList>
            <consortium name="RefSeq"/>
        </authorList>
    </citation>
    <scope>IDENTIFICATION</scope>
    <source>
        <tissue evidence="4">Sperm</tissue>
    </source>
</reference>
<dbReference type="SUPFAM" id="SSF50129">
    <property type="entry name" value="GroES-like"/>
    <property type="match status" value="1"/>
</dbReference>
<dbReference type="KEGG" id="pmrn:116953355"/>
<organism evidence="3 4">
    <name type="scientific">Petromyzon marinus</name>
    <name type="common">Sea lamprey</name>
    <dbReference type="NCBI Taxonomy" id="7757"/>
    <lineage>
        <taxon>Eukaryota</taxon>
        <taxon>Metazoa</taxon>
        <taxon>Chordata</taxon>
        <taxon>Craniata</taxon>
        <taxon>Vertebrata</taxon>
        <taxon>Cyclostomata</taxon>
        <taxon>Hyperoartia</taxon>
        <taxon>Petromyzontiformes</taxon>
        <taxon>Petromyzontidae</taxon>
        <taxon>Petromyzon</taxon>
    </lineage>
</organism>
<evidence type="ECO:0000256" key="1">
    <source>
        <dbReference type="SAM" id="MobiDB-lite"/>
    </source>
</evidence>
<feature type="region of interest" description="Disordered" evidence="1">
    <location>
        <begin position="242"/>
        <end position="416"/>
    </location>
</feature>
<keyword evidence="3" id="KW-1185">Reference proteome</keyword>
<dbReference type="InterPro" id="IPR042633">
    <property type="entry name" value="CRYZL1"/>
</dbReference>